<evidence type="ECO:0000256" key="6">
    <source>
        <dbReference type="ARBA" id="ARBA00022692"/>
    </source>
</evidence>
<dbReference type="GO" id="GO:0005923">
    <property type="term" value="C:bicellular tight junction"/>
    <property type="evidence" value="ECO:0007669"/>
    <property type="project" value="UniProtKB-SubCell"/>
</dbReference>
<dbReference type="Pfam" id="PF01284">
    <property type="entry name" value="MARVEL"/>
    <property type="match status" value="1"/>
</dbReference>
<keyword evidence="5" id="KW-1003">Cell membrane</keyword>
<accession>A0A3B3SZN1</accession>
<evidence type="ECO:0000313" key="16">
    <source>
        <dbReference type="Ensembl" id="ENSPKIP00000035713.1"/>
    </source>
</evidence>
<feature type="transmembrane region" description="Helical" evidence="13">
    <location>
        <begin position="106"/>
        <end position="127"/>
    </location>
</feature>
<feature type="transmembrane region" description="Helical" evidence="13">
    <location>
        <begin position="158"/>
        <end position="180"/>
    </location>
</feature>
<dbReference type="SUPFAM" id="SSF144292">
    <property type="entry name" value="occludin/ELL-like"/>
    <property type="match status" value="1"/>
</dbReference>
<dbReference type="GO" id="GO:0070830">
    <property type="term" value="P:bicellular tight junction assembly"/>
    <property type="evidence" value="ECO:0007669"/>
    <property type="project" value="TreeGrafter"/>
</dbReference>
<keyword evidence="4" id="KW-0796">Tight junction</keyword>
<evidence type="ECO:0000256" key="12">
    <source>
        <dbReference type="PROSITE-ProRule" id="PRU01324"/>
    </source>
</evidence>
<keyword evidence="8 13" id="KW-1133">Transmembrane helix</keyword>
<feature type="transmembrane region" description="Helical" evidence="13">
    <location>
        <begin position="7"/>
        <end position="31"/>
    </location>
</feature>
<dbReference type="InterPro" id="IPR008253">
    <property type="entry name" value="Marvel"/>
</dbReference>
<keyword evidence="10 11" id="KW-0472">Membrane</keyword>
<protein>
    <submittedName>
        <fullName evidence="16">MARVEL domain containing 2b</fullName>
    </submittedName>
</protein>
<evidence type="ECO:0000256" key="11">
    <source>
        <dbReference type="PROSITE-ProRule" id="PRU00581"/>
    </source>
</evidence>
<comment type="subcellular location">
    <subcellularLocation>
        <location evidence="1">Cell junction</location>
        <location evidence="1">Tight junction</location>
    </subcellularLocation>
    <subcellularLocation>
        <location evidence="2">Cell membrane</location>
        <topology evidence="2">Multi-pass membrane protein</topology>
    </subcellularLocation>
</comment>
<evidence type="ECO:0000256" key="9">
    <source>
        <dbReference type="ARBA" id="ARBA00023054"/>
    </source>
</evidence>
<evidence type="ECO:0000259" key="15">
    <source>
        <dbReference type="PROSITE" id="PS51980"/>
    </source>
</evidence>
<sequence length="352" mass="40562">MRTWAGLLRILGSIELLLGAAVFACVCAYIYKDNEWYNMFGYSQSYSGYSGMGIGGGMSGVYYTGPQTPFVLVVAGLAWLVTVILLVLGMTMYYRTVLLDSNFWPLTEFFINLVLAVLYLAAAIVYVRDTLRGGLCYYPYFNNGMTGGFCRTEAGQTAGIIFLFLNTLVYLVSAIVCIKLQRHEAARMRREYYQREKPILLDSRAPTQIKATRMEPQVKAGHAPSLPPPKPVILPDYVEKYPSIRTDVERDRYKAVFRDQHAEYKELNAEVQAVLKRFNEMDRVMRNLHLQTSSQTEQERLQRILQEYERKKTDPAFLEKKERCTYLKAKLSHIKQKIQEYDNVTNWKDGYK</sequence>
<reference evidence="16" key="2">
    <citation type="submission" date="2025-09" db="UniProtKB">
        <authorList>
            <consortium name="Ensembl"/>
        </authorList>
    </citation>
    <scope>IDENTIFICATION</scope>
</reference>
<dbReference type="GO" id="GO:0016324">
    <property type="term" value="C:apical plasma membrane"/>
    <property type="evidence" value="ECO:0007669"/>
    <property type="project" value="TreeGrafter"/>
</dbReference>
<dbReference type="Gene3D" id="6.10.140.340">
    <property type="match status" value="1"/>
</dbReference>
<dbReference type="InterPro" id="IPR010844">
    <property type="entry name" value="Occludin_ELL"/>
</dbReference>
<evidence type="ECO:0000256" key="8">
    <source>
        <dbReference type="ARBA" id="ARBA00022989"/>
    </source>
</evidence>
<dbReference type="PROSITE" id="PS51980">
    <property type="entry name" value="OCEL"/>
    <property type="match status" value="1"/>
</dbReference>
<evidence type="ECO:0000313" key="17">
    <source>
        <dbReference type="Proteomes" id="UP000261540"/>
    </source>
</evidence>
<dbReference type="GeneTree" id="ENSGT00940000155771"/>
<keyword evidence="6 11" id="KW-0812">Transmembrane</keyword>
<evidence type="ECO:0000256" key="7">
    <source>
        <dbReference type="ARBA" id="ARBA00022949"/>
    </source>
</evidence>
<organism evidence="16 17">
    <name type="scientific">Paramormyrops kingsleyae</name>
    <dbReference type="NCBI Taxonomy" id="1676925"/>
    <lineage>
        <taxon>Eukaryota</taxon>
        <taxon>Metazoa</taxon>
        <taxon>Chordata</taxon>
        <taxon>Craniata</taxon>
        <taxon>Vertebrata</taxon>
        <taxon>Euteleostomi</taxon>
        <taxon>Actinopterygii</taxon>
        <taxon>Neopterygii</taxon>
        <taxon>Teleostei</taxon>
        <taxon>Osteoglossocephala</taxon>
        <taxon>Osteoglossomorpha</taxon>
        <taxon>Osteoglossiformes</taxon>
        <taxon>Mormyridae</taxon>
        <taxon>Paramormyrops</taxon>
    </lineage>
</organism>
<dbReference type="GO" id="GO:0031410">
    <property type="term" value="C:cytoplasmic vesicle"/>
    <property type="evidence" value="ECO:0007669"/>
    <property type="project" value="TreeGrafter"/>
</dbReference>
<proteinExistence type="inferred from homology"/>
<evidence type="ECO:0000256" key="1">
    <source>
        <dbReference type="ARBA" id="ARBA00004435"/>
    </source>
</evidence>
<evidence type="ECO:0000256" key="10">
    <source>
        <dbReference type="ARBA" id="ARBA00023136"/>
    </source>
</evidence>
<dbReference type="PANTHER" id="PTHR23288">
    <property type="entry name" value="OCCLUDIN AND RNA POLYMERASE II ELONGATION FACTOR ELL"/>
    <property type="match status" value="1"/>
</dbReference>
<comment type="similarity">
    <text evidence="3 12">Belongs to the ELL/occludin family.</text>
</comment>
<evidence type="ECO:0000259" key="14">
    <source>
        <dbReference type="PROSITE" id="PS51225"/>
    </source>
</evidence>
<evidence type="ECO:0000256" key="13">
    <source>
        <dbReference type="SAM" id="Phobius"/>
    </source>
</evidence>
<feature type="domain" description="OCEL" evidence="15">
    <location>
        <begin position="235"/>
        <end position="346"/>
    </location>
</feature>
<dbReference type="Proteomes" id="UP000261540">
    <property type="component" value="Unplaced"/>
</dbReference>
<name>A0A3B3SZN1_9TELE</name>
<keyword evidence="7" id="KW-0965">Cell junction</keyword>
<evidence type="ECO:0000256" key="2">
    <source>
        <dbReference type="ARBA" id="ARBA00004651"/>
    </source>
</evidence>
<dbReference type="Pfam" id="PF07303">
    <property type="entry name" value="Occludin_ELL"/>
    <property type="match status" value="1"/>
</dbReference>
<feature type="domain" description="MARVEL" evidence="14">
    <location>
        <begin position="3"/>
        <end position="182"/>
    </location>
</feature>
<keyword evidence="17" id="KW-1185">Reference proteome</keyword>
<evidence type="ECO:0000256" key="3">
    <source>
        <dbReference type="ARBA" id="ARBA00009171"/>
    </source>
</evidence>
<evidence type="ECO:0000256" key="5">
    <source>
        <dbReference type="ARBA" id="ARBA00022475"/>
    </source>
</evidence>
<feature type="transmembrane region" description="Helical" evidence="13">
    <location>
        <begin position="70"/>
        <end position="94"/>
    </location>
</feature>
<dbReference type="PROSITE" id="PS51225">
    <property type="entry name" value="MARVEL"/>
    <property type="match status" value="1"/>
</dbReference>
<reference evidence="16" key="1">
    <citation type="submission" date="2025-08" db="UniProtKB">
        <authorList>
            <consortium name="Ensembl"/>
        </authorList>
    </citation>
    <scope>IDENTIFICATION</scope>
</reference>
<dbReference type="Ensembl" id="ENSPKIT00000016648.1">
    <property type="protein sequence ID" value="ENSPKIP00000035713.1"/>
    <property type="gene ID" value="ENSPKIG00000014545.1"/>
</dbReference>
<evidence type="ECO:0000256" key="4">
    <source>
        <dbReference type="ARBA" id="ARBA00022427"/>
    </source>
</evidence>
<dbReference type="InterPro" id="IPR031176">
    <property type="entry name" value="ELL/occludin"/>
</dbReference>
<dbReference type="AlphaFoldDB" id="A0A3B3SZN1"/>
<dbReference type="PANTHER" id="PTHR23288:SF3">
    <property type="entry name" value="MARVEL DOMAIN-CONTAINING PROTEIN 2"/>
    <property type="match status" value="1"/>
</dbReference>
<keyword evidence="9" id="KW-0175">Coiled coil</keyword>